<keyword evidence="1" id="KW-0732">Signal</keyword>
<gene>
    <name evidence="2" type="ORF">ATO12_12160</name>
</gene>
<dbReference type="eggNOG" id="COG1629">
    <property type="taxonomic scope" value="Bacteria"/>
</dbReference>
<evidence type="ECO:0000313" key="2">
    <source>
        <dbReference type="EMBL" id="EZH74517.1"/>
    </source>
</evidence>
<dbReference type="InterPro" id="IPR008969">
    <property type="entry name" value="CarboxyPept-like_regulatory"/>
</dbReference>
<dbReference type="OrthoDB" id="603275at2"/>
<reference evidence="2 3" key="1">
    <citation type="submission" date="2014-04" db="EMBL/GenBank/DDBJ databases">
        <title>Aquimarina sp. 22II-S11-z7 Genome Sequencing.</title>
        <authorList>
            <person name="Lai Q."/>
        </authorList>
    </citation>
    <scope>NUCLEOTIDE SEQUENCE [LARGE SCALE GENOMIC DNA]</scope>
    <source>
        <strain evidence="2 3">22II-S11-z7</strain>
    </source>
</reference>
<keyword evidence="3" id="KW-1185">Reference proteome</keyword>
<evidence type="ECO:0000313" key="3">
    <source>
        <dbReference type="Proteomes" id="UP000023541"/>
    </source>
</evidence>
<dbReference type="EMBL" id="AQRA01000003">
    <property type="protein sequence ID" value="EZH74517.1"/>
    <property type="molecule type" value="Genomic_DNA"/>
</dbReference>
<dbReference type="AlphaFoldDB" id="A0A023BWR5"/>
<dbReference type="RefSeq" id="WP_034241023.1">
    <property type="nucleotide sequence ID" value="NZ_AQRA01000003.1"/>
</dbReference>
<dbReference type="Gene3D" id="2.60.40.1120">
    <property type="entry name" value="Carboxypeptidase-like, regulatory domain"/>
    <property type="match status" value="1"/>
</dbReference>
<feature type="signal peptide" evidence="1">
    <location>
        <begin position="1"/>
        <end position="20"/>
    </location>
</feature>
<sequence>MHKKLGLLVFLMGISLASTAQKVQITGFVKDSLGDPIAMANVIAYKKSDNTMTSYGITNDQGKYKISVPNNETYLLKVSFIGLTAETKSITVTTQDVISDFEMRSKENSLDEVEIVYEMPVVVKGDTLVYNTDSFVNGTEKKLGDVLEKLPGVDVNENGEIEVEGKTVSKVMVEGKDFFDGDSKLATENIPADALDKVEVLRNYEDVGQMRGLRNSQDQVAINIKLKEGKKNFWFGDITAGSGVGETERYIIKPKLFYYSPKYSINVLTDINDIGEVPFTMRDYFNFTGGFRNLGRGGTTFSISTDDLAFATLQNNRANEVDTKFGAANFSLTANKKLDLSGYGIASDTRIDLITNTQRVYIDGTLDPTDNTVEETIDNTRQRSKLGLLKLSASYKPNSNFRMDYDIFGKFSRQKEDGIFRSIRSTVSEDINEKLENSTFSIQQNMNAYYTLGAKHIFSLEAQHLFQNEDPFYNAIRSEIPFRGVFTQINNPLLPGTDIFDPLEESESYSINQQKEVKTNKLDAKLDYYYVLNKKSNLNFTFGNTLSTQRFDSNIFQILDNGNQNNFEANEFNNDVKYNFNDLYAGLHYKFIKGIFTFNPGVSVHNYSLKDQQLGTEITQNEWQILPDLFVLAQLRQNESLRFNYSITAEYTDINRLATGYVFNNYNSLFQGNRNLENSLYDNYSLNYFNFNMFNYTNIFAQISYSNRRNPIKNTSVITGINRVDTPINSNMEDQILSANGDVTRTFGKIKGNLRVNISWSSFNNIVNTLPSESISFTQVYSTEWSTNFRKGPNFDLGYSLTVNDYDNNGAKNTFYISQPFARLDWSFAKGFLIKSSYRYYDYRNTKTTLNEYSFWDADLFYQKTNSKWEYKLSVTNILDTKSINQDSFNELYNSTSSYIVQPRYWILSIKYNL</sequence>
<comment type="caution">
    <text evidence="2">The sequence shown here is derived from an EMBL/GenBank/DDBJ whole genome shotgun (WGS) entry which is preliminary data.</text>
</comment>
<protein>
    <submittedName>
        <fullName evidence="2">TonB-dependent receptor</fullName>
    </submittedName>
</protein>
<dbReference type="SUPFAM" id="SSF49464">
    <property type="entry name" value="Carboxypeptidase regulatory domain-like"/>
    <property type="match status" value="1"/>
</dbReference>
<proteinExistence type="predicted"/>
<dbReference type="Pfam" id="PF13715">
    <property type="entry name" value="CarbopepD_reg_2"/>
    <property type="match status" value="1"/>
</dbReference>
<dbReference type="Proteomes" id="UP000023541">
    <property type="component" value="Unassembled WGS sequence"/>
</dbReference>
<name>A0A023BWR5_9FLAO</name>
<keyword evidence="2" id="KW-0675">Receptor</keyword>
<evidence type="ECO:0000256" key="1">
    <source>
        <dbReference type="SAM" id="SignalP"/>
    </source>
</evidence>
<accession>A0A023BWR5</accession>
<feature type="chain" id="PRO_5001512419" evidence="1">
    <location>
        <begin position="21"/>
        <end position="914"/>
    </location>
</feature>
<organism evidence="2 3">
    <name type="scientific">Aquimarina atlantica</name>
    <dbReference type="NCBI Taxonomy" id="1317122"/>
    <lineage>
        <taxon>Bacteria</taxon>
        <taxon>Pseudomonadati</taxon>
        <taxon>Bacteroidota</taxon>
        <taxon>Flavobacteriia</taxon>
        <taxon>Flavobacteriales</taxon>
        <taxon>Flavobacteriaceae</taxon>
        <taxon>Aquimarina</taxon>
    </lineage>
</organism>
<dbReference type="SUPFAM" id="SSF56935">
    <property type="entry name" value="Porins"/>
    <property type="match status" value="1"/>
</dbReference>
<dbReference type="STRING" id="1317122.ATO12_12160"/>